<dbReference type="Gramene" id="OMO61771">
    <property type="protein sequence ID" value="OMO61771"/>
    <property type="gene ID" value="CCACVL1_23256"/>
</dbReference>
<dbReference type="EMBL" id="AWWV01013393">
    <property type="protein sequence ID" value="OMO61771.1"/>
    <property type="molecule type" value="Genomic_DNA"/>
</dbReference>
<sequence length="20" mass="2195">MAIGHGKSPIFPCFGRYVIT</sequence>
<gene>
    <name evidence="1" type="ORF">CCACVL1_23256</name>
</gene>
<proteinExistence type="predicted"/>
<evidence type="ECO:0000313" key="1">
    <source>
        <dbReference type="EMBL" id="OMO61771.1"/>
    </source>
</evidence>
<dbReference type="AlphaFoldDB" id="A0A1R3GUS4"/>
<protein>
    <submittedName>
        <fullName evidence="1">Uncharacterized protein</fullName>
    </submittedName>
</protein>
<reference evidence="1 2" key="1">
    <citation type="submission" date="2013-09" db="EMBL/GenBank/DDBJ databases">
        <title>Corchorus capsularis genome sequencing.</title>
        <authorList>
            <person name="Alam M."/>
            <person name="Haque M.S."/>
            <person name="Islam M.S."/>
            <person name="Emdad E.M."/>
            <person name="Islam M.M."/>
            <person name="Ahmed B."/>
            <person name="Halim A."/>
            <person name="Hossen Q.M.M."/>
            <person name="Hossain M.Z."/>
            <person name="Ahmed R."/>
            <person name="Khan M.M."/>
            <person name="Islam R."/>
            <person name="Rashid M.M."/>
            <person name="Khan S.A."/>
            <person name="Rahman M.S."/>
            <person name="Alam M."/>
        </authorList>
    </citation>
    <scope>NUCLEOTIDE SEQUENCE [LARGE SCALE GENOMIC DNA]</scope>
    <source>
        <strain evidence="2">cv. CVL-1</strain>
        <tissue evidence="1">Whole seedling</tissue>
    </source>
</reference>
<keyword evidence="2" id="KW-1185">Reference proteome</keyword>
<dbReference type="Proteomes" id="UP000188268">
    <property type="component" value="Unassembled WGS sequence"/>
</dbReference>
<accession>A0A1R3GUS4</accession>
<organism evidence="1 2">
    <name type="scientific">Corchorus capsularis</name>
    <name type="common">Jute</name>
    <dbReference type="NCBI Taxonomy" id="210143"/>
    <lineage>
        <taxon>Eukaryota</taxon>
        <taxon>Viridiplantae</taxon>
        <taxon>Streptophyta</taxon>
        <taxon>Embryophyta</taxon>
        <taxon>Tracheophyta</taxon>
        <taxon>Spermatophyta</taxon>
        <taxon>Magnoliopsida</taxon>
        <taxon>eudicotyledons</taxon>
        <taxon>Gunneridae</taxon>
        <taxon>Pentapetalae</taxon>
        <taxon>rosids</taxon>
        <taxon>malvids</taxon>
        <taxon>Malvales</taxon>
        <taxon>Malvaceae</taxon>
        <taxon>Grewioideae</taxon>
        <taxon>Apeibeae</taxon>
        <taxon>Corchorus</taxon>
    </lineage>
</organism>
<name>A0A1R3GUS4_COCAP</name>
<evidence type="ECO:0000313" key="2">
    <source>
        <dbReference type="Proteomes" id="UP000188268"/>
    </source>
</evidence>
<comment type="caution">
    <text evidence="1">The sequence shown here is derived from an EMBL/GenBank/DDBJ whole genome shotgun (WGS) entry which is preliminary data.</text>
</comment>